<dbReference type="RefSeq" id="WP_353549040.1">
    <property type="nucleotide sequence ID" value="NZ_AP029612.1"/>
</dbReference>
<gene>
    <name evidence="9" type="ORF">KACHI17_22880</name>
</gene>
<dbReference type="InterPro" id="IPR033985">
    <property type="entry name" value="SusD-like_N"/>
</dbReference>
<dbReference type="EMBL" id="AP029612">
    <property type="protein sequence ID" value="BFG71407.1"/>
    <property type="molecule type" value="Genomic_DNA"/>
</dbReference>
<name>A0AAT9GL60_9BACT</name>
<comment type="subcellular location">
    <subcellularLocation>
        <location evidence="1">Cell outer membrane</location>
    </subcellularLocation>
</comment>
<proteinExistence type="inferred from homology"/>
<dbReference type="Gene3D" id="1.25.40.390">
    <property type="match status" value="1"/>
</dbReference>
<evidence type="ECO:0000259" key="7">
    <source>
        <dbReference type="Pfam" id="PF07980"/>
    </source>
</evidence>
<dbReference type="GO" id="GO:0009279">
    <property type="term" value="C:cell outer membrane"/>
    <property type="evidence" value="ECO:0007669"/>
    <property type="project" value="UniProtKB-SubCell"/>
</dbReference>
<reference evidence="9" key="1">
    <citation type="submission" date="2024-02" db="EMBL/GenBank/DDBJ databases">
        <title>Sediminibacterium planktonica sp. nov. and Sediminibacterium longus sp. nov., isolated from surface lake and river water.</title>
        <authorList>
            <person name="Watanabe K."/>
            <person name="Takemine S."/>
            <person name="Ishii Y."/>
            <person name="Ogata Y."/>
            <person name="Shindo C."/>
            <person name="Suda W."/>
        </authorList>
    </citation>
    <scope>NUCLEOTIDE SEQUENCE</scope>
    <source>
        <strain evidence="9">KACHI17</strain>
    </source>
</reference>
<organism evidence="9">
    <name type="scientific">Sediminibacterium sp. KACHI17</name>
    <dbReference type="NCBI Taxonomy" id="1751071"/>
    <lineage>
        <taxon>Bacteria</taxon>
        <taxon>Pseudomonadati</taxon>
        <taxon>Bacteroidota</taxon>
        <taxon>Chitinophagia</taxon>
        <taxon>Chitinophagales</taxon>
        <taxon>Chitinophagaceae</taxon>
        <taxon>Sediminibacterium</taxon>
    </lineage>
</organism>
<sequence>MKKKILYVIMAAAVVQLTSCAKDKFISPVPTNAISDLTAFDSKDRVEGQVRAIYASIKNAGMYGGRYQIFNDIRGEEFMNDRTNVVTGFDVWNYTPSNSSTNSVLNHWSRAYYVINLANVFIDGMAAKGTAVVGASLSNNYLGEARLLRALSYYSLLQLYARPFWDGNGSKPGVPLRLTGNTGSGDYALARATVAEVYNQILTDLNFAEQNLPLTNANATLNTTRAHRNTAIALKTRVLLSMRRYADVITEANKIVSATAPFVASSGVAHALQADYRTMFTTNYFTTESILSMPFASNEQPGTQNQLGYYYGPSAFNGGNGEYSLLPSGIIGDAGWLPTDRRRSFVQVFSGKSYLTKYSVPSTFIDPAPVIRYAEVLLNLAEARVRSTNTVDAQAIALLNAVRGRSDATTIFTALNFANADALANAIVNERRIEFLGEGLRGTDLTRLGLPLPAKPGVGAIAPTAQQYIWPISSTELLLNPLCVDNN</sequence>
<dbReference type="Pfam" id="PF07980">
    <property type="entry name" value="SusD_RagB"/>
    <property type="match status" value="1"/>
</dbReference>
<keyword evidence="3 6" id="KW-0732">Signal</keyword>
<keyword evidence="4" id="KW-0472">Membrane</keyword>
<feature type="domain" description="RagB/SusD" evidence="7">
    <location>
        <begin position="367"/>
        <end position="447"/>
    </location>
</feature>
<evidence type="ECO:0000256" key="4">
    <source>
        <dbReference type="ARBA" id="ARBA00023136"/>
    </source>
</evidence>
<evidence type="ECO:0000256" key="1">
    <source>
        <dbReference type="ARBA" id="ARBA00004442"/>
    </source>
</evidence>
<evidence type="ECO:0000313" key="9">
    <source>
        <dbReference type="EMBL" id="BFG71407.1"/>
    </source>
</evidence>
<feature type="chain" id="PRO_5043366902" description="RagB/SusD family nutrient uptake outer membrane protein" evidence="6">
    <location>
        <begin position="22"/>
        <end position="487"/>
    </location>
</feature>
<keyword evidence="5" id="KW-0998">Cell outer membrane</keyword>
<dbReference type="InterPro" id="IPR011990">
    <property type="entry name" value="TPR-like_helical_dom_sf"/>
</dbReference>
<evidence type="ECO:0000259" key="8">
    <source>
        <dbReference type="Pfam" id="PF14322"/>
    </source>
</evidence>
<dbReference type="InterPro" id="IPR012944">
    <property type="entry name" value="SusD_RagB_dom"/>
</dbReference>
<protein>
    <recommendedName>
        <fullName evidence="10">RagB/SusD family nutrient uptake outer membrane protein</fullName>
    </recommendedName>
</protein>
<evidence type="ECO:0000256" key="6">
    <source>
        <dbReference type="SAM" id="SignalP"/>
    </source>
</evidence>
<evidence type="ECO:0000256" key="3">
    <source>
        <dbReference type="ARBA" id="ARBA00022729"/>
    </source>
</evidence>
<comment type="similarity">
    <text evidence="2">Belongs to the SusD family.</text>
</comment>
<evidence type="ECO:0008006" key="10">
    <source>
        <dbReference type="Google" id="ProtNLM"/>
    </source>
</evidence>
<feature type="domain" description="SusD-like N-terminal" evidence="8">
    <location>
        <begin position="65"/>
        <end position="240"/>
    </location>
</feature>
<evidence type="ECO:0000256" key="5">
    <source>
        <dbReference type="ARBA" id="ARBA00023237"/>
    </source>
</evidence>
<feature type="signal peptide" evidence="6">
    <location>
        <begin position="1"/>
        <end position="21"/>
    </location>
</feature>
<evidence type="ECO:0000256" key="2">
    <source>
        <dbReference type="ARBA" id="ARBA00006275"/>
    </source>
</evidence>
<dbReference type="CDD" id="cd08977">
    <property type="entry name" value="SusD"/>
    <property type="match status" value="1"/>
</dbReference>
<dbReference type="AlphaFoldDB" id="A0AAT9GL60"/>
<accession>A0AAT9GL60</accession>
<dbReference type="SUPFAM" id="SSF48452">
    <property type="entry name" value="TPR-like"/>
    <property type="match status" value="1"/>
</dbReference>
<dbReference type="Pfam" id="PF14322">
    <property type="entry name" value="SusD-like_3"/>
    <property type="match status" value="1"/>
</dbReference>